<dbReference type="EMBL" id="JBBPDW010000021">
    <property type="protein sequence ID" value="KAK7543328.1"/>
    <property type="molecule type" value="Genomic_DNA"/>
</dbReference>
<name>A0ABR1M6Q5_9PEZI</name>
<feature type="region of interest" description="Disordered" evidence="1">
    <location>
        <begin position="227"/>
        <end position="327"/>
    </location>
</feature>
<keyword evidence="3" id="KW-1185">Reference proteome</keyword>
<accession>A0ABR1M6Q5</accession>
<gene>
    <name evidence="2" type="ORF">IWX46DRAFT_160251</name>
</gene>
<feature type="compositionally biased region" description="Basic and acidic residues" evidence="1">
    <location>
        <begin position="299"/>
        <end position="312"/>
    </location>
</feature>
<dbReference type="Proteomes" id="UP001365128">
    <property type="component" value="Unassembled WGS sequence"/>
</dbReference>
<evidence type="ECO:0000256" key="1">
    <source>
        <dbReference type="SAM" id="MobiDB-lite"/>
    </source>
</evidence>
<proteinExistence type="predicted"/>
<evidence type="ECO:0000313" key="3">
    <source>
        <dbReference type="Proteomes" id="UP001365128"/>
    </source>
</evidence>
<organism evidence="2 3">
    <name type="scientific">Phyllosticta citricarpa</name>
    <dbReference type="NCBI Taxonomy" id="55181"/>
    <lineage>
        <taxon>Eukaryota</taxon>
        <taxon>Fungi</taxon>
        <taxon>Dikarya</taxon>
        <taxon>Ascomycota</taxon>
        <taxon>Pezizomycotina</taxon>
        <taxon>Dothideomycetes</taxon>
        <taxon>Dothideomycetes incertae sedis</taxon>
        <taxon>Botryosphaeriales</taxon>
        <taxon>Phyllostictaceae</taxon>
        <taxon>Phyllosticta</taxon>
    </lineage>
</organism>
<feature type="compositionally biased region" description="Basic and acidic residues" evidence="1">
    <location>
        <begin position="268"/>
        <end position="283"/>
    </location>
</feature>
<protein>
    <submittedName>
        <fullName evidence="2">Uncharacterized protein</fullName>
    </submittedName>
</protein>
<reference evidence="2 3" key="1">
    <citation type="submission" date="2024-04" db="EMBL/GenBank/DDBJ databases">
        <title>Phyllosticta paracitricarpa is synonymous to the EU quarantine fungus P. citricarpa based on phylogenomic analyses.</title>
        <authorList>
            <consortium name="Lawrence Berkeley National Laboratory"/>
            <person name="Van Ingen-Buijs V.A."/>
            <person name="Van Westerhoven A.C."/>
            <person name="Haridas S."/>
            <person name="Skiadas P."/>
            <person name="Martin F."/>
            <person name="Groenewald J.Z."/>
            <person name="Crous P.W."/>
            <person name="Seidl M.F."/>
        </authorList>
    </citation>
    <scope>NUCLEOTIDE SEQUENCE [LARGE SCALE GENOMIC DNA]</scope>
    <source>
        <strain evidence="2 3">CBS 122670</strain>
    </source>
</reference>
<feature type="compositionally biased region" description="Polar residues" evidence="1">
    <location>
        <begin position="314"/>
        <end position="327"/>
    </location>
</feature>
<sequence>MRNYLSSPTFALVRVLGFLVPMECMNEGRERKKFCSGNLLACVCRWTVISSLSLARLSIPSLAPYLPMYPSISVSNSHPAQKRNLQSTNSLNEQTELSEIAILPTSINPFTSTYTDAATRSNHHSPFPSPAFRQSIHLSIHSSFFHHAPSFSCPIPFVRPICHPQHDRSSKSPKENQLPFDSAAAAAPPSLLDTYSSTANQPSFSLAFAFVTHHRAATAAAAAAAASRSRSADERPRSFVDSFVTPPVASQSDKDTSARTKGRGNGETVKEKGRKEEIEKGARPIDQSSNQSVAQDDTQTDRQTDRQEKVMRFDTNSESNQVHQTDQ</sequence>
<evidence type="ECO:0000313" key="2">
    <source>
        <dbReference type="EMBL" id="KAK7543328.1"/>
    </source>
</evidence>
<comment type="caution">
    <text evidence="2">The sequence shown here is derived from an EMBL/GenBank/DDBJ whole genome shotgun (WGS) entry which is preliminary data.</text>
</comment>